<accession>A0A1J4JCU0</accession>
<evidence type="ECO:0000313" key="1">
    <source>
        <dbReference type="EMBL" id="OHS97018.1"/>
    </source>
</evidence>
<name>A0A1J4JCU0_9EUKA</name>
<reference evidence="1" key="1">
    <citation type="submission" date="2016-10" db="EMBL/GenBank/DDBJ databases">
        <authorList>
            <person name="Benchimol M."/>
            <person name="Almeida L.G."/>
            <person name="Vasconcelos A.T."/>
            <person name="Perreira-Neves A."/>
            <person name="Rosa I.A."/>
            <person name="Tasca T."/>
            <person name="Bogo M.R."/>
            <person name="de Souza W."/>
        </authorList>
    </citation>
    <scope>NUCLEOTIDE SEQUENCE [LARGE SCALE GENOMIC DNA]</scope>
    <source>
        <strain evidence="1">K</strain>
    </source>
</reference>
<dbReference type="Proteomes" id="UP000179807">
    <property type="component" value="Unassembled WGS sequence"/>
</dbReference>
<evidence type="ECO:0000313" key="2">
    <source>
        <dbReference type="Proteomes" id="UP000179807"/>
    </source>
</evidence>
<dbReference type="AlphaFoldDB" id="A0A1J4JCU0"/>
<proteinExistence type="predicted"/>
<dbReference type="InterPro" id="IPR029071">
    <property type="entry name" value="Ubiquitin-like_domsf"/>
</dbReference>
<keyword evidence="2" id="KW-1185">Reference proteome</keyword>
<organism evidence="1 2">
    <name type="scientific">Tritrichomonas foetus</name>
    <dbReference type="NCBI Taxonomy" id="1144522"/>
    <lineage>
        <taxon>Eukaryota</taxon>
        <taxon>Metamonada</taxon>
        <taxon>Parabasalia</taxon>
        <taxon>Tritrichomonadida</taxon>
        <taxon>Tritrichomonadidae</taxon>
        <taxon>Tritrichomonas</taxon>
    </lineage>
</organism>
<dbReference type="RefSeq" id="XP_068350155.1">
    <property type="nucleotide sequence ID" value="XM_068511063.1"/>
</dbReference>
<dbReference type="CDD" id="cd17039">
    <property type="entry name" value="Ubl_ubiquitin_like"/>
    <property type="match status" value="1"/>
</dbReference>
<dbReference type="VEuPathDB" id="TrichDB:TRFO_36824"/>
<comment type="caution">
    <text evidence="1">The sequence shown here is derived from an EMBL/GenBank/DDBJ whole genome shotgun (WGS) entry which is preliminary data.</text>
</comment>
<protein>
    <recommendedName>
        <fullName evidence="3">Ubiquitin-like domain-containing protein</fullName>
    </recommendedName>
</protein>
<sequence length="205" mass="23655">MLASNQTQLEPVRPIVVILYVPSQFVHPLKVKTTQKVSDLQKVFPYGESKTFVYDGRVLSSDETLEFYRINDKDIIFAFDDNSSIIKNRSKTLAAFGSCNTVFEAMRRPILAEIRSEAHRIRDLRMNSIEQKARVFQKVCTSVLNMDNGDFNDICSCYYQTSKKTGNNDNQITENDEKCNRNDFELNVDFIQLDKPSEESLPICW</sequence>
<dbReference type="GeneID" id="94845767"/>
<evidence type="ECO:0008006" key="3">
    <source>
        <dbReference type="Google" id="ProtNLM"/>
    </source>
</evidence>
<gene>
    <name evidence="1" type="ORF">TRFO_36824</name>
</gene>
<dbReference type="EMBL" id="MLAK01001142">
    <property type="protein sequence ID" value="OHS97018.1"/>
    <property type="molecule type" value="Genomic_DNA"/>
</dbReference>
<dbReference type="SUPFAM" id="SSF54236">
    <property type="entry name" value="Ubiquitin-like"/>
    <property type="match status" value="1"/>
</dbReference>